<dbReference type="EMBL" id="JAWIIV010000040">
    <property type="protein sequence ID" value="MEC4722939.1"/>
    <property type="molecule type" value="Genomic_DNA"/>
</dbReference>
<protein>
    <submittedName>
        <fullName evidence="1">Uncharacterized protein</fullName>
    </submittedName>
</protein>
<dbReference type="Proteomes" id="UP001352263">
    <property type="component" value="Unassembled WGS sequence"/>
</dbReference>
<dbReference type="RefSeq" id="WP_326509566.1">
    <property type="nucleotide sequence ID" value="NZ_JAWIIV010000040.1"/>
</dbReference>
<proteinExistence type="predicted"/>
<name>A0ABU6JIP6_9BURK</name>
<sequence>MAGFFQSSGSGRLRVMEFRASGSFPVPAGLKTVSLFLVGGGGASNAQTYAGQGGNIVKINYDVTGKASCVVVIGAGGTNGGDGGSTTFDGAVVAVGGKGNVGITNPMSIADGGEDGFGGHGIGYASTAAFITANGGAMNAAAGANSGGGGGGATGTGGSGYLRVEWYE</sequence>
<organism evidence="1 2">
    <name type="scientific">Noviherbaspirillum album</name>
    <dbReference type="NCBI Taxonomy" id="3080276"/>
    <lineage>
        <taxon>Bacteria</taxon>
        <taxon>Pseudomonadati</taxon>
        <taxon>Pseudomonadota</taxon>
        <taxon>Betaproteobacteria</taxon>
        <taxon>Burkholderiales</taxon>
        <taxon>Oxalobacteraceae</taxon>
        <taxon>Noviherbaspirillum</taxon>
    </lineage>
</organism>
<evidence type="ECO:0000313" key="2">
    <source>
        <dbReference type="Proteomes" id="UP001352263"/>
    </source>
</evidence>
<keyword evidence="2" id="KW-1185">Reference proteome</keyword>
<reference evidence="1 2" key="1">
    <citation type="submission" date="2023-10" db="EMBL/GenBank/DDBJ databases">
        <title>Noviherbaspirillum sp. CPCC 100848 genome assembly.</title>
        <authorList>
            <person name="Li X.Y."/>
            <person name="Fang X.M."/>
        </authorList>
    </citation>
    <scope>NUCLEOTIDE SEQUENCE [LARGE SCALE GENOMIC DNA]</scope>
    <source>
        <strain evidence="1 2">CPCC 100848</strain>
    </source>
</reference>
<evidence type="ECO:0000313" key="1">
    <source>
        <dbReference type="EMBL" id="MEC4722939.1"/>
    </source>
</evidence>
<gene>
    <name evidence="1" type="ORF">RY831_27650</name>
</gene>
<comment type="caution">
    <text evidence="1">The sequence shown here is derived from an EMBL/GenBank/DDBJ whole genome shotgun (WGS) entry which is preliminary data.</text>
</comment>
<accession>A0ABU6JIP6</accession>